<dbReference type="Pfam" id="PF13646">
    <property type="entry name" value="HEAT_2"/>
    <property type="match status" value="2"/>
</dbReference>
<protein>
    <submittedName>
        <fullName evidence="3">HEAT repeat domain-containing protein</fullName>
    </submittedName>
</protein>
<dbReference type="InterPro" id="IPR016024">
    <property type="entry name" value="ARM-type_fold"/>
</dbReference>
<comment type="caution">
    <text evidence="3">The sequence shown here is derived from an EMBL/GenBank/DDBJ whole genome shotgun (WGS) entry which is preliminary data.</text>
</comment>
<evidence type="ECO:0000256" key="1">
    <source>
        <dbReference type="ARBA" id="ARBA00022549"/>
    </source>
</evidence>
<name>A0A928VLD5_9CYAN</name>
<evidence type="ECO:0000313" key="3">
    <source>
        <dbReference type="EMBL" id="MBE9029772.1"/>
    </source>
</evidence>
<dbReference type="PANTHER" id="PTHR12697">
    <property type="entry name" value="PBS LYASE HEAT-LIKE PROTEIN"/>
    <property type="match status" value="1"/>
</dbReference>
<keyword evidence="4" id="KW-1185">Reference proteome</keyword>
<gene>
    <name evidence="3" type="ORF">IQ266_08535</name>
</gene>
<dbReference type="Gene3D" id="1.25.10.10">
    <property type="entry name" value="Leucine-rich Repeat Variant"/>
    <property type="match status" value="1"/>
</dbReference>
<dbReference type="EMBL" id="JADEXQ010000021">
    <property type="protein sequence ID" value="MBE9029772.1"/>
    <property type="molecule type" value="Genomic_DNA"/>
</dbReference>
<reference evidence="3" key="1">
    <citation type="submission" date="2020-10" db="EMBL/GenBank/DDBJ databases">
        <authorList>
            <person name="Castelo-Branco R."/>
            <person name="Eusebio N."/>
            <person name="Adriana R."/>
            <person name="Vieira A."/>
            <person name="Brugerolle De Fraissinette N."/>
            <person name="Rezende De Castro R."/>
            <person name="Schneider M.P."/>
            <person name="Vasconcelos V."/>
            <person name="Leao P.N."/>
        </authorList>
    </citation>
    <scope>NUCLEOTIDE SEQUENCE</scope>
    <source>
        <strain evidence="3">LEGE 11480</strain>
    </source>
</reference>
<organism evidence="3 4">
    <name type="scientific">Romeriopsis navalis LEGE 11480</name>
    <dbReference type="NCBI Taxonomy" id="2777977"/>
    <lineage>
        <taxon>Bacteria</taxon>
        <taxon>Bacillati</taxon>
        <taxon>Cyanobacteriota</taxon>
        <taxon>Cyanophyceae</taxon>
        <taxon>Leptolyngbyales</taxon>
        <taxon>Leptolyngbyaceae</taxon>
        <taxon>Romeriopsis</taxon>
        <taxon>Romeriopsis navalis</taxon>
    </lineage>
</organism>
<dbReference type="Proteomes" id="UP000625316">
    <property type="component" value="Unassembled WGS sequence"/>
</dbReference>
<dbReference type="PANTHER" id="PTHR12697:SF5">
    <property type="entry name" value="DEOXYHYPUSINE HYDROXYLASE"/>
    <property type="match status" value="1"/>
</dbReference>
<dbReference type="GO" id="GO:0016491">
    <property type="term" value="F:oxidoreductase activity"/>
    <property type="evidence" value="ECO:0007669"/>
    <property type="project" value="TreeGrafter"/>
</dbReference>
<evidence type="ECO:0000313" key="4">
    <source>
        <dbReference type="Proteomes" id="UP000625316"/>
    </source>
</evidence>
<dbReference type="InterPro" id="IPR004155">
    <property type="entry name" value="PBS_lyase_HEAT"/>
</dbReference>
<keyword evidence="2" id="KW-0605">Phycobilisome</keyword>
<dbReference type="SMART" id="SM00567">
    <property type="entry name" value="EZ_HEAT"/>
    <property type="match status" value="5"/>
</dbReference>
<proteinExistence type="predicted"/>
<accession>A0A928VLD5</accession>
<dbReference type="InterPro" id="IPR011989">
    <property type="entry name" value="ARM-like"/>
</dbReference>
<dbReference type="GO" id="GO:0030089">
    <property type="term" value="C:phycobilisome"/>
    <property type="evidence" value="ECO:0007669"/>
    <property type="project" value="UniProtKB-KW"/>
</dbReference>
<keyword evidence="1" id="KW-0042">Antenna complex</keyword>
<dbReference type="RefSeq" id="WP_264324591.1">
    <property type="nucleotide sequence ID" value="NZ_JADEXQ010000021.1"/>
</dbReference>
<sequence length="202" mass="21683">MSDQFFEQLKHPNPHLREQAMVGIVENRDETTIPRLMAALDEPDTTYRRAAVKTLGLVGVDTVPGLVEALLKSENVTVRGSAAKALAQIALNYPDQPFPEAGLEGLRQSLNDANPVVHIASAMALGEIGESAFDILLESLKTTDNIALQVSVVNALASVGGEKAAVVLKEVSEDESLEGYVKETATSALSRLEFVKNNTWNG</sequence>
<dbReference type="AlphaFoldDB" id="A0A928VLD5"/>
<evidence type="ECO:0000256" key="2">
    <source>
        <dbReference type="ARBA" id="ARBA00022738"/>
    </source>
</evidence>
<dbReference type="SUPFAM" id="SSF48371">
    <property type="entry name" value="ARM repeat"/>
    <property type="match status" value="1"/>
</dbReference>